<keyword evidence="2" id="KW-1185">Reference proteome</keyword>
<dbReference type="AlphaFoldDB" id="A0A2V3ILL3"/>
<name>A0A2V3ILL3_9FLOR</name>
<dbReference type="Proteomes" id="UP000247409">
    <property type="component" value="Unassembled WGS sequence"/>
</dbReference>
<accession>A0A2V3ILL3</accession>
<evidence type="ECO:0000313" key="1">
    <source>
        <dbReference type="EMBL" id="PXF42975.1"/>
    </source>
</evidence>
<organism evidence="1 2">
    <name type="scientific">Gracilariopsis chorda</name>
    <dbReference type="NCBI Taxonomy" id="448386"/>
    <lineage>
        <taxon>Eukaryota</taxon>
        <taxon>Rhodophyta</taxon>
        <taxon>Florideophyceae</taxon>
        <taxon>Rhodymeniophycidae</taxon>
        <taxon>Gracilariales</taxon>
        <taxon>Gracilariaceae</taxon>
        <taxon>Gracilariopsis</taxon>
    </lineage>
</organism>
<reference evidence="1 2" key="1">
    <citation type="journal article" date="2018" name="Mol. Biol. Evol.">
        <title>Analysis of the draft genome of the red seaweed Gracilariopsis chorda provides insights into genome size evolution in Rhodophyta.</title>
        <authorList>
            <person name="Lee J."/>
            <person name="Yang E.C."/>
            <person name="Graf L."/>
            <person name="Yang J.H."/>
            <person name="Qiu H."/>
            <person name="Zel Zion U."/>
            <person name="Chan C.X."/>
            <person name="Stephens T.G."/>
            <person name="Weber A.P.M."/>
            <person name="Boo G.H."/>
            <person name="Boo S.M."/>
            <person name="Kim K.M."/>
            <person name="Shin Y."/>
            <person name="Jung M."/>
            <person name="Lee S.J."/>
            <person name="Yim H.S."/>
            <person name="Lee J.H."/>
            <person name="Bhattacharya D."/>
            <person name="Yoon H.S."/>
        </authorList>
    </citation>
    <scope>NUCLEOTIDE SEQUENCE [LARGE SCALE GENOMIC DNA]</scope>
    <source>
        <strain evidence="1 2">SKKU-2015</strain>
        <tissue evidence="1">Whole body</tissue>
    </source>
</reference>
<gene>
    <name evidence="1" type="ORF">BWQ96_07279</name>
</gene>
<proteinExistence type="predicted"/>
<protein>
    <submittedName>
        <fullName evidence="1">Uncharacterized protein</fullName>
    </submittedName>
</protein>
<comment type="caution">
    <text evidence="1">The sequence shown here is derived from an EMBL/GenBank/DDBJ whole genome shotgun (WGS) entry which is preliminary data.</text>
</comment>
<dbReference type="EMBL" id="NBIV01000142">
    <property type="protein sequence ID" value="PXF42975.1"/>
    <property type="molecule type" value="Genomic_DNA"/>
</dbReference>
<evidence type="ECO:0000313" key="2">
    <source>
        <dbReference type="Proteomes" id="UP000247409"/>
    </source>
</evidence>
<sequence>MENTKKKRLSEHRAVGRHLVKTQIMTAKEVVASDAVSTKQAEQFDVLLALYVQKNNLSMPNLSTAMPPLKTVLPLEMNPDLLSDEKDDIPPKRVDQ</sequence>